<comment type="caution">
    <text evidence="1">The sequence shown here is derived from an EMBL/GenBank/DDBJ whole genome shotgun (WGS) entry which is preliminary data.</text>
</comment>
<evidence type="ECO:0000313" key="1">
    <source>
        <dbReference type="EMBL" id="GLK86886.1"/>
    </source>
</evidence>
<sequence length="256" mass="27009">MTTSHPQSTVARLGMLTPSSNTVLEPLTSAMLADLDNASAHFSRFRVTEIGLSPAALGQFAPEGILAAADLLADAKVDVIGWNGTSAAWLGFERDEALCAAIRRRTGIEACTAVLAFRDLFRLGGFRRIGLVTPYSADVQERIQANWGAAGFAVTAERHLGLSDNFAFGEVDEDEIARMAREVAREGCDAVAIVCTNLKGSAIAPTLERELGIAVLDSISVTLWKCLVLAGRNPVGLSRWGGPFALEPATIGGAAP</sequence>
<keyword evidence="2" id="KW-1185">Reference proteome</keyword>
<dbReference type="Gene3D" id="3.40.50.12500">
    <property type="match status" value="1"/>
</dbReference>
<dbReference type="Pfam" id="PF17645">
    <property type="entry name" value="Amdase"/>
    <property type="match status" value="1"/>
</dbReference>
<dbReference type="Proteomes" id="UP001143330">
    <property type="component" value="Unassembled WGS sequence"/>
</dbReference>
<evidence type="ECO:0000313" key="2">
    <source>
        <dbReference type="Proteomes" id="UP001143330"/>
    </source>
</evidence>
<dbReference type="PANTHER" id="PTHR40267:SF1">
    <property type="entry name" value="BLR3294 PROTEIN"/>
    <property type="match status" value="1"/>
</dbReference>
<organism evidence="1 2">
    <name type="scientific">Ancylobacter defluvii</name>
    <dbReference type="NCBI Taxonomy" id="1282440"/>
    <lineage>
        <taxon>Bacteria</taxon>
        <taxon>Pseudomonadati</taxon>
        <taxon>Pseudomonadota</taxon>
        <taxon>Alphaproteobacteria</taxon>
        <taxon>Hyphomicrobiales</taxon>
        <taxon>Xanthobacteraceae</taxon>
        <taxon>Ancylobacter</taxon>
    </lineage>
</organism>
<dbReference type="InterPro" id="IPR053714">
    <property type="entry name" value="Iso_Racemase_Enz_sf"/>
</dbReference>
<accession>A0A9W6K286</accession>
<dbReference type="PANTHER" id="PTHR40267">
    <property type="entry name" value="BLR3294 PROTEIN"/>
    <property type="match status" value="1"/>
</dbReference>
<protein>
    <submittedName>
        <fullName evidence="1">Asp/Glu/hydantoin racemase</fullName>
    </submittedName>
</protein>
<gene>
    <name evidence="1" type="ORF">GCM10017653_49560</name>
</gene>
<name>A0A9W6K286_9HYPH</name>
<dbReference type="AlphaFoldDB" id="A0A9W6K286"/>
<proteinExistence type="predicted"/>
<reference evidence="1" key="2">
    <citation type="submission" date="2023-01" db="EMBL/GenBank/DDBJ databases">
        <authorList>
            <person name="Sun Q."/>
            <person name="Evtushenko L."/>
        </authorList>
    </citation>
    <scope>NUCLEOTIDE SEQUENCE</scope>
    <source>
        <strain evidence="1">VKM B-2789</strain>
    </source>
</reference>
<dbReference type="PIRSF" id="PIRSF015736">
    <property type="entry name" value="MI"/>
    <property type="match status" value="1"/>
</dbReference>
<dbReference type="EMBL" id="BSFM01000022">
    <property type="protein sequence ID" value="GLK86886.1"/>
    <property type="molecule type" value="Genomic_DNA"/>
</dbReference>
<reference evidence="1" key="1">
    <citation type="journal article" date="2014" name="Int. J. Syst. Evol. Microbiol.">
        <title>Complete genome sequence of Corynebacterium casei LMG S-19264T (=DSM 44701T), isolated from a smear-ripened cheese.</title>
        <authorList>
            <consortium name="US DOE Joint Genome Institute (JGI-PGF)"/>
            <person name="Walter F."/>
            <person name="Albersmeier A."/>
            <person name="Kalinowski J."/>
            <person name="Ruckert C."/>
        </authorList>
    </citation>
    <scope>NUCLEOTIDE SEQUENCE</scope>
    <source>
        <strain evidence="1">VKM B-2789</strain>
    </source>
</reference>
<dbReference type="InterPro" id="IPR026286">
    <property type="entry name" value="MaiA/AMDase"/>
</dbReference>